<keyword evidence="3" id="KW-0050">Antiport</keyword>
<feature type="transmembrane region" description="Helical" evidence="9">
    <location>
        <begin position="373"/>
        <end position="391"/>
    </location>
</feature>
<dbReference type="InterPro" id="IPR004770">
    <property type="entry name" value="Na/H_antiport_NhaC"/>
</dbReference>
<feature type="transmembrane region" description="Helical" evidence="9">
    <location>
        <begin position="206"/>
        <end position="223"/>
    </location>
</feature>
<accession>A0A853JAY8</accession>
<dbReference type="GO" id="GO:0005886">
    <property type="term" value="C:plasma membrane"/>
    <property type="evidence" value="ECO:0007669"/>
    <property type="project" value="UniProtKB-SubCell"/>
</dbReference>
<dbReference type="EMBL" id="JACCKA010000046">
    <property type="protein sequence ID" value="NZA26015.1"/>
    <property type="molecule type" value="Genomic_DNA"/>
</dbReference>
<evidence type="ECO:0000313" key="11">
    <source>
        <dbReference type="EMBL" id="NZA26015.1"/>
    </source>
</evidence>
<keyword evidence="7 9" id="KW-0472">Membrane</keyword>
<evidence type="ECO:0000256" key="6">
    <source>
        <dbReference type="ARBA" id="ARBA00022989"/>
    </source>
</evidence>
<dbReference type="InterPro" id="IPR052180">
    <property type="entry name" value="NhaC_Na-H+_Antiporter"/>
</dbReference>
<feature type="transmembrane region" description="Helical" evidence="9">
    <location>
        <begin position="12"/>
        <end position="33"/>
    </location>
</feature>
<dbReference type="RefSeq" id="WP_180677813.1">
    <property type="nucleotide sequence ID" value="NZ_JACCKA010000046.1"/>
</dbReference>
<proteinExistence type="inferred from homology"/>
<dbReference type="InterPro" id="IPR018461">
    <property type="entry name" value="Na/H_Antiport_NhaC-like_C"/>
</dbReference>
<comment type="subcellular location">
    <subcellularLocation>
        <location evidence="1">Cell membrane</location>
        <topology evidence="1">Multi-pass membrane protein</topology>
    </subcellularLocation>
</comment>
<feature type="transmembrane region" description="Helical" evidence="9">
    <location>
        <begin position="243"/>
        <end position="260"/>
    </location>
</feature>
<keyword evidence="12" id="KW-1185">Reference proteome</keyword>
<evidence type="ECO:0000313" key="12">
    <source>
        <dbReference type="Proteomes" id="UP000578091"/>
    </source>
</evidence>
<sequence length="500" mass="51726">MTKTGPRDPTLPQALLPLLFLVAALATAVYLYADDASYGANQIALLLAAGIAALVGIRNGQRWQEIQDALVHGISVAVVPIFILLAVGALIGTWILSGTVPTLIVYGMQLLHPAYFYPAACLICAIVAIAIGSSWTVAGTLGVALIGVAQGLDMSLPITAGAIISGAYFGDKMSPLSDTTNIAPAAAGSELFAHIRHMIWTTGPSIAIALVLFSLIGLGGSGGTGDGAAFGDLPQVLGARFDLGWHLLIPMAAVFALAVMRFPAYPTILIGALLGAVFAVVFQPDLVVALAGNADLSRPMALLSGAWTALFGGYQAETGNAAVDELLSRGGMISMLNTVWLIICAMGFGAVMEKTGLLERMIRSVLKAARSTGSLIAATLATAMGANAVAADQYMAIVLTGRLFQPEYRRRGLAPVNLSRALEDAGTITSPLVPWNTCGAYMAATLGVATFDYLPYAFFNLASPLVALVLAYAGFKILRLPAQADATPDPAPAQAAPARD</sequence>
<keyword evidence="5 9" id="KW-0812">Transmembrane</keyword>
<protein>
    <submittedName>
        <fullName evidence="11">Na+/H+ antiporter NhaC</fullName>
    </submittedName>
</protein>
<name>A0A853JAY8_9GAMM</name>
<comment type="similarity">
    <text evidence="8">Belongs to the NhaC Na(+)/H(+) (TC 2.A.35) antiporter family.</text>
</comment>
<evidence type="ECO:0000256" key="4">
    <source>
        <dbReference type="ARBA" id="ARBA00022475"/>
    </source>
</evidence>
<feature type="transmembrane region" description="Helical" evidence="9">
    <location>
        <begin position="332"/>
        <end position="352"/>
    </location>
</feature>
<comment type="caution">
    <text evidence="11">The sequence shown here is derived from an EMBL/GenBank/DDBJ whole genome shotgun (WGS) entry which is preliminary data.</text>
</comment>
<feature type="transmembrane region" description="Helical" evidence="9">
    <location>
        <begin position="115"/>
        <end position="148"/>
    </location>
</feature>
<dbReference type="Pfam" id="PF03553">
    <property type="entry name" value="Na_H_antiporter"/>
    <property type="match status" value="1"/>
</dbReference>
<feature type="transmembrane region" description="Helical" evidence="9">
    <location>
        <begin position="453"/>
        <end position="475"/>
    </location>
</feature>
<feature type="domain" description="Na+/H+ antiporter NhaC-like C-terminal" evidence="10">
    <location>
        <begin position="166"/>
        <end position="475"/>
    </location>
</feature>
<feature type="transmembrane region" description="Helical" evidence="9">
    <location>
        <begin position="69"/>
        <end position="95"/>
    </location>
</feature>
<dbReference type="GO" id="GO:0015297">
    <property type="term" value="F:antiporter activity"/>
    <property type="evidence" value="ECO:0007669"/>
    <property type="project" value="UniProtKB-KW"/>
</dbReference>
<dbReference type="PANTHER" id="PTHR33451">
    <property type="entry name" value="MALATE-2H(+)/NA(+)-LACTATE ANTIPORTER"/>
    <property type="match status" value="1"/>
</dbReference>
<evidence type="ECO:0000256" key="2">
    <source>
        <dbReference type="ARBA" id="ARBA00022448"/>
    </source>
</evidence>
<evidence type="ECO:0000256" key="7">
    <source>
        <dbReference type="ARBA" id="ARBA00023136"/>
    </source>
</evidence>
<evidence type="ECO:0000256" key="8">
    <source>
        <dbReference type="ARBA" id="ARBA00038435"/>
    </source>
</evidence>
<evidence type="ECO:0000256" key="3">
    <source>
        <dbReference type="ARBA" id="ARBA00022449"/>
    </source>
</evidence>
<keyword evidence="4" id="KW-1003">Cell membrane</keyword>
<reference evidence="11 12" key="1">
    <citation type="submission" date="2020-07" db="EMBL/GenBank/DDBJ databases">
        <title>Luteimonas sp. SJ-92.</title>
        <authorList>
            <person name="Huang X.-X."/>
            <person name="Xu L."/>
            <person name="Sun J.-Q."/>
        </authorList>
    </citation>
    <scope>NUCLEOTIDE SEQUENCE [LARGE SCALE GENOMIC DNA]</scope>
    <source>
        <strain evidence="11 12">SJ-92</strain>
    </source>
</reference>
<dbReference type="AlphaFoldDB" id="A0A853JAY8"/>
<evidence type="ECO:0000256" key="9">
    <source>
        <dbReference type="SAM" id="Phobius"/>
    </source>
</evidence>
<gene>
    <name evidence="11" type="primary">nhaC</name>
    <name evidence="11" type="ORF">H0E84_06420</name>
</gene>
<evidence type="ECO:0000256" key="1">
    <source>
        <dbReference type="ARBA" id="ARBA00004651"/>
    </source>
</evidence>
<keyword evidence="6 9" id="KW-1133">Transmembrane helix</keyword>
<dbReference type="NCBIfam" id="TIGR00931">
    <property type="entry name" value="antiport_nhaC"/>
    <property type="match status" value="1"/>
</dbReference>
<feature type="transmembrane region" description="Helical" evidence="9">
    <location>
        <begin position="267"/>
        <end position="291"/>
    </location>
</feature>
<evidence type="ECO:0000256" key="5">
    <source>
        <dbReference type="ARBA" id="ARBA00022692"/>
    </source>
</evidence>
<dbReference type="PANTHER" id="PTHR33451:SF3">
    <property type="entry name" value="MALATE-2H(+)_NA(+)-LACTATE ANTIPORTER"/>
    <property type="match status" value="1"/>
</dbReference>
<organism evidence="11 12">
    <name type="scientific">Luteimonas salinisoli</name>
    <dbReference type="NCBI Taxonomy" id="2752307"/>
    <lineage>
        <taxon>Bacteria</taxon>
        <taxon>Pseudomonadati</taxon>
        <taxon>Pseudomonadota</taxon>
        <taxon>Gammaproteobacteria</taxon>
        <taxon>Lysobacterales</taxon>
        <taxon>Lysobacteraceae</taxon>
        <taxon>Luteimonas</taxon>
    </lineage>
</organism>
<keyword evidence="2" id="KW-0813">Transport</keyword>
<evidence type="ECO:0000259" key="10">
    <source>
        <dbReference type="Pfam" id="PF03553"/>
    </source>
</evidence>
<dbReference type="Proteomes" id="UP000578091">
    <property type="component" value="Unassembled WGS sequence"/>
</dbReference>
<feature type="transmembrane region" description="Helical" evidence="9">
    <location>
        <begin position="39"/>
        <end position="57"/>
    </location>
</feature>